<dbReference type="AlphaFoldDB" id="A0A382NGN8"/>
<dbReference type="EMBL" id="UINC01099871">
    <property type="protein sequence ID" value="SVC59475.1"/>
    <property type="molecule type" value="Genomic_DNA"/>
</dbReference>
<dbReference type="InterPro" id="IPR029061">
    <property type="entry name" value="THDP-binding"/>
</dbReference>
<evidence type="ECO:0000256" key="1">
    <source>
        <dbReference type="ARBA" id="ARBA00023002"/>
    </source>
</evidence>
<evidence type="ECO:0000259" key="2">
    <source>
        <dbReference type="Pfam" id="PF01855"/>
    </source>
</evidence>
<gene>
    <name evidence="3" type="ORF">METZ01_LOCUS312329</name>
</gene>
<organism evidence="3">
    <name type="scientific">marine metagenome</name>
    <dbReference type="NCBI Taxonomy" id="408172"/>
    <lineage>
        <taxon>unclassified sequences</taxon>
        <taxon>metagenomes</taxon>
        <taxon>ecological metagenomes</taxon>
    </lineage>
</organism>
<evidence type="ECO:0000313" key="3">
    <source>
        <dbReference type="EMBL" id="SVC59475.1"/>
    </source>
</evidence>
<feature type="non-terminal residue" evidence="3">
    <location>
        <position position="321"/>
    </location>
</feature>
<name>A0A382NGN8_9ZZZZ</name>
<dbReference type="SUPFAM" id="SSF52518">
    <property type="entry name" value="Thiamin diphosphate-binding fold (THDP-binding)"/>
    <property type="match status" value="1"/>
</dbReference>
<dbReference type="GO" id="GO:0016491">
    <property type="term" value="F:oxidoreductase activity"/>
    <property type="evidence" value="ECO:0007669"/>
    <property type="project" value="UniProtKB-KW"/>
</dbReference>
<dbReference type="InterPro" id="IPR009014">
    <property type="entry name" value="Transketo_C/PFOR_II"/>
</dbReference>
<dbReference type="Gene3D" id="3.40.50.920">
    <property type="match status" value="1"/>
</dbReference>
<dbReference type="PANTHER" id="PTHR32154">
    <property type="entry name" value="PYRUVATE-FLAVODOXIN OXIDOREDUCTASE-RELATED"/>
    <property type="match status" value="1"/>
</dbReference>
<proteinExistence type="predicted"/>
<dbReference type="Pfam" id="PF01855">
    <property type="entry name" value="POR_N"/>
    <property type="match status" value="1"/>
</dbReference>
<accession>A0A382NGN8</accession>
<reference evidence="3" key="1">
    <citation type="submission" date="2018-05" db="EMBL/GenBank/DDBJ databases">
        <authorList>
            <person name="Lanie J.A."/>
            <person name="Ng W.-L."/>
            <person name="Kazmierczak K.M."/>
            <person name="Andrzejewski T.M."/>
            <person name="Davidsen T.M."/>
            <person name="Wayne K.J."/>
            <person name="Tettelin H."/>
            <person name="Glass J.I."/>
            <person name="Rusch D."/>
            <person name="Podicherti R."/>
            <person name="Tsui H.-C.T."/>
            <person name="Winkler M.E."/>
        </authorList>
    </citation>
    <scope>NUCLEOTIDE SEQUENCE</scope>
</reference>
<feature type="domain" description="Pyruvate flavodoxin/ferredoxin oxidoreductase pyrimidine binding" evidence="2">
    <location>
        <begin position="33"/>
        <end position="250"/>
    </location>
</feature>
<protein>
    <recommendedName>
        <fullName evidence="2">Pyruvate flavodoxin/ferredoxin oxidoreductase pyrimidine binding domain-containing protein</fullName>
    </recommendedName>
</protein>
<dbReference type="PANTHER" id="PTHR32154:SF0">
    <property type="entry name" value="PYRUVATE-FLAVODOXIN OXIDOREDUCTASE-RELATED"/>
    <property type="match status" value="1"/>
</dbReference>
<keyword evidence="1" id="KW-0560">Oxidoreductase</keyword>
<dbReference type="InterPro" id="IPR050722">
    <property type="entry name" value="Pyruvate:ferred/Flavod_OxRd"/>
</dbReference>
<dbReference type="GO" id="GO:0006979">
    <property type="term" value="P:response to oxidative stress"/>
    <property type="evidence" value="ECO:0007669"/>
    <property type="project" value="TreeGrafter"/>
</dbReference>
<dbReference type="InterPro" id="IPR002880">
    <property type="entry name" value="Pyrv_Fd/Flavodoxin_OxRdtase_N"/>
</dbReference>
<sequence length="321" mass="35367">MSGLPKYPGERITANGNQLVAYHTEARVTDGGVYYPITPSTEGGELYQQSFAEGKLNVFGRSTRAIEAEGEHAAQGGAIAYSVCGRRVTNFTSGQGLPYASEQYYHAPGKASTMIVQVGARALTKHALNVHCGHDDINGVLDTGWIIVFGKDAQQAADQSLILRRVAEKSLTPGMNVQDGFLTTHLERTFYRHESAFIREFLGAPDDIIECPTEAQRVLFGPTRRRVPKMYDLANPVLLGPVQNQEHYMQGVVARRNNFIEPILQYLVESHEEFGRLTGRHYGLLSEYKTEDAETVLIALGSAAENCEAAGDYLRETRGAR</sequence>
<dbReference type="Gene3D" id="3.40.50.970">
    <property type="match status" value="1"/>
</dbReference>
<dbReference type="CDD" id="cd07034">
    <property type="entry name" value="TPP_PYR_PFOR_IOR-alpha_like"/>
    <property type="match status" value="1"/>
</dbReference>